<reference evidence="2" key="2">
    <citation type="submission" date="2020-09" db="EMBL/GenBank/DDBJ databases">
        <authorList>
            <person name="Sun Q."/>
            <person name="Zhou Y."/>
        </authorList>
    </citation>
    <scope>NUCLEOTIDE SEQUENCE</scope>
    <source>
        <strain evidence="2">CGMCC 1.8984</strain>
    </source>
</reference>
<keyword evidence="3" id="KW-1185">Reference proteome</keyword>
<protein>
    <recommendedName>
        <fullName evidence="1">Beta-lactamase-related domain-containing protein</fullName>
    </recommendedName>
</protein>
<dbReference type="RefSeq" id="WP_188743500.1">
    <property type="nucleotide sequence ID" value="NZ_BAABFW010000006.1"/>
</dbReference>
<feature type="domain" description="Beta-lactamase-related" evidence="1">
    <location>
        <begin position="35"/>
        <end position="300"/>
    </location>
</feature>
<dbReference type="EMBL" id="BMMD01000012">
    <property type="protein sequence ID" value="GGJ83381.1"/>
    <property type="molecule type" value="Genomic_DNA"/>
</dbReference>
<evidence type="ECO:0000259" key="1">
    <source>
        <dbReference type="Pfam" id="PF00144"/>
    </source>
</evidence>
<evidence type="ECO:0000313" key="2">
    <source>
        <dbReference type="EMBL" id="GGJ83381.1"/>
    </source>
</evidence>
<dbReference type="InterPro" id="IPR050789">
    <property type="entry name" value="Diverse_Enzym_Activities"/>
</dbReference>
<organism evidence="2 3">
    <name type="scientific">Agromyces bauzanensis</name>
    <dbReference type="NCBI Taxonomy" id="1308924"/>
    <lineage>
        <taxon>Bacteria</taxon>
        <taxon>Bacillati</taxon>
        <taxon>Actinomycetota</taxon>
        <taxon>Actinomycetes</taxon>
        <taxon>Micrococcales</taxon>
        <taxon>Microbacteriaceae</taxon>
        <taxon>Agromyces</taxon>
    </lineage>
</organism>
<dbReference type="Proteomes" id="UP000636956">
    <property type="component" value="Unassembled WGS sequence"/>
</dbReference>
<comment type="caution">
    <text evidence="2">The sequence shown here is derived from an EMBL/GenBank/DDBJ whole genome shotgun (WGS) entry which is preliminary data.</text>
</comment>
<name>A0A917PL38_9MICO</name>
<proteinExistence type="predicted"/>
<evidence type="ECO:0000313" key="3">
    <source>
        <dbReference type="Proteomes" id="UP000636956"/>
    </source>
</evidence>
<reference evidence="2" key="1">
    <citation type="journal article" date="2014" name="Int. J. Syst. Evol. Microbiol.">
        <title>Complete genome sequence of Corynebacterium casei LMG S-19264T (=DSM 44701T), isolated from a smear-ripened cheese.</title>
        <authorList>
            <consortium name="US DOE Joint Genome Institute (JGI-PGF)"/>
            <person name="Walter F."/>
            <person name="Albersmeier A."/>
            <person name="Kalinowski J."/>
            <person name="Ruckert C."/>
        </authorList>
    </citation>
    <scope>NUCLEOTIDE SEQUENCE</scope>
    <source>
        <strain evidence="2">CGMCC 1.8984</strain>
    </source>
</reference>
<accession>A0A917PL38</accession>
<dbReference type="SUPFAM" id="SSF56601">
    <property type="entry name" value="beta-lactamase/transpeptidase-like"/>
    <property type="match status" value="1"/>
</dbReference>
<gene>
    <name evidence="2" type="ORF">GCM10011372_22150</name>
</gene>
<dbReference type="Pfam" id="PF00144">
    <property type="entry name" value="Beta-lactamase"/>
    <property type="match status" value="1"/>
</dbReference>
<dbReference type="InterPro" id="IPR001466">
    <property type="entry name" value="Beta-lactam-related"/>
</dbReference>
<dbReference type="InterPro" id="IPR012338">
    <property type="entry name" value="Beta-lactam/transpept-like"/>
</dbReference>
<sequence length="465" mass="50667">MTIRPSRSTPAAAGIPEAAIGDFVSELDRIGGVHSVVVVRAGAVVAEAAWHPYRVDEPHTLFSVSKSVTSLAVGLAIDEGLFALDDRIVDLLPEDVPEHPQPRLRDLRVEHLLTMTSGHAADTVEPFGRTLGRSETNWVRAILALPIDLEPGTRFVYNSGATYLLSAIVQRHARQRLTDYLESRLFRPLGIERPTWEQCPRGVDVGGWGLSLRPLDMAVIGQLLLQRGEWQGRQLVPSAWVDAATSRHVDCRNDDLGEDWAMGYGYQFWRTRHGAYRADGAWGQYILVWPQEDMVVALTAGEPHMELEITAIWTTLLGRLDAAPDEPLAGEPFGRPDLVVPLPRGAAGHVPRRHYTAMPNAARIESMTLAPGEGGVAITFVRAGEVHRIRAAHGRWSPGRSAVGGVEEPVAASYAIGADGAVDVHVLFTRTAFRWVITLAAGGGRIEHTVAFGALLVAELERVVV</sequence>
<dbReference type="PANTHER" id="PTHR43283:SF7">
    <property type="entry name" value="BETA-LACTAMASE-RELATED DOMAIN-CONTAINING PROTEIN"/>
    <property type="match status" value="1"/>
</dbReference>
<dbReference type="AlphaFoldDB" id="A0A917PL38"/>
<dbReference type="Gene3D" id="3.40.710.10">
    <property type="entry name" value="DD-peptidase/beta-lactamase superfamily"/>
    <property type="match status" value="1"/>
</dbReference>
<dbReference type="PANTHER" id="PTHR43283">
    <property type="entry name" value="BETA-LACTAMASE-RELATED"/>
    <property type="match status" value="1"/>
</dbReference>